<feature type="compositionally biased region" description="Basic and acidic residues" evidence="1">
    <location>
        <begin position="111"/>
        <end position="123"/>
    </location>
</feature>
<dbReference type="RefSeq" id="WP_184918906.1">
    <property type="nucleotide sequence ID" value="NZ_JACHMO010000001.1"/>
</dbReference>
<name>A0A7W9HHS2_9PSEU</name>
<dbReference type="InterPro" id="IPR025335">
    <property type="entry name" value="DUF4241"/>
</dbReference>
<proteinExistence type="predicted"/>
<dbReference type="EMBL" id="JACHMO010000001">
    <property type="protein sequence ID" value="MBB5802276.1"/>
    <property type="molecule type" value="Genomic_DNA"/>
</dbReference>
<keyword evidence="3" id="KW-1185">Reference proteome</keyword>
<gene>
    <name evidence="2" type="ORF">F4560_002044</name>
</gene>
<evidence type="ECO:0000256" key="1">
    <source>
        <dbReference type="SAM" id="MobiDB-lite"/>
    </source>
</evidence>
<dbReference type="Proteomes" id="UP000552097">
    <property type="component" value="Unassembled WGS sequence"/>
</dbReference>
<feature type="region of interest" description="Disordered" evidence="1">
    <location>
        <begin position="102"/>
        <end position="139"/>
    </location>
</feature>
<dbReference type="Pfam" id="PF14025">
    <property type="entry name" value="DUF4241"/>
    <property type="match status" value="1"/>
</dbReference>
<evidence type="ECO:0000313" key="2">
    <source>
        <dbReference type="EMBL" id="MBB5802276.1"/>
    </source>
</evidence>
<dbReference type="AlphaFoldDB" id="A0A7W9HHS2"/>
<evidence type="ECO:0000313" key="3">
    <source>
        <dbReference type="Proteomes" id="UP000552097"/>
    </source>
</evidence>
<comment type="caution">
    <text evidence="2">The sequence shown here is derived from an EMBL/GenBank/DDBJ whole genome shotgun (WGS) entry which is preliminary data.</text>
</comment>
<sequence>MTTTTPLHAVYCEGWDAERRAVVGRLTAATARERDRSGEQYAVAVIEPQTHTVVAVLEIAWSDHFARCWHLDVRGRRHAVDEFRELDGRMFLLRSAEWGYDDPEQPEFDEERARHEEVKHHPDGTATRTTQPQGGSGPMRVTTVLTPVEDLYLDVPRFGEWGGLIRSDAELVVQPDPSADETVEPPWRPAAPLRPERLGLVFQPDVRWTLAKTDHTVVTELRDGGTVRLPSGRLVVADPAWLSVELEPFTATVRPGDYGVELAVVRFVTEEHRRVAAAKLVVSTEPVASWEPALTAGQNPVLLGDGAFFGFGVDAGTACFVDGDVLGEMERILEESCETVVGIPAGETVEVREPESGATLVAFGSGWGDGAYPTWVGRTADGDIACFVADMLVLHGATAVQDEHEDQPRSARVFQNISS</sequence>
<evidence type="ECO:0008006" key="4">
    <source>
        <dbReference type="Google" id="ProtNLM"/>
    </source>
</evidence>
<reference evidence="2 3" key="1">
    <citation type="submission" date="2020-08" db="EMBL/GenBank/DDBJ databases">
        <title>Sequencing the genomes of 1000 actinobacteria strains.</title>
        <authorList>
            <person name="Klenk H.-P."/>
        </authorList>
    </citation>
    <scope>NUCLEOTIDE SEQUENCE [LARGE SCALE GENOMIC DNA]</scope>
    <source>
        <strain evidence="2 3">DSM 45486</strain>
    </source>
</reference>
<protein>
    <recommendedName>
        <fullName evidence="4">DUF4241 domain-containing protein</fullName>
    </recommendedName>
</protein>
<accession>A0A7W9HHS2</accession>
<organism evidence="2 3">
    <name type="scientific">Saccharothrix ecbatanensis</name>
    <dbReference type="NCBI Taxonomy" id="1105145"/>
    <lineage>
        <taxon>Bacteria</taxon>
        <taxon>Bacillati</taxon>
        <taxon>Actinomycetota</taxon>
        <taxon>Actinomycetes</taxon>
        <taxon>Pseudonocardiales</taxon>
        <taxon>Pseudonocardiaceae</taxon>
        <taxon>Saccharothrix</taxon>
    </lineage>
</organism>